<dbReference type="KEGG" id="sulj:SJPD1_0388"/>
<reference evidence="3" key="2">
    <citation type="submission" date="2017-09" db="EMBL/GenBank/DDBJ databases">
        <title>The complete genome of Sulfurospirillum sp. JPD-1.</title>
        <authorList>
            <person name="Goris T."/>
        </authorList>
    </citation>
    <scope>NUCLEOTIDE SEQUENCE [LARGE SCALE GENOMIC DNA]</scope>
    <source>
        <strain evidence="3">JPD-1</strain>
    </source>
</reference>
<dbReference type="Proteomes" id="UP000217349">
    <property type="component" value="Chromosome"/>
</dbReference>
<dbReference type="EMBL" id="CP023275">
    <property type="protein sequence ID" value="ATB68516.1"/>
    <property type="molecule type" value="Genomic_DNA"/>
</dbReference>
<dbReference type="EMBL" id="CP039734">
    <property type="protein sequence ID" value="QIR76366.1"/>
    <property type="molecule type" value="Genomic_DNA"/>
</dbReference>
<reference evidence="1" key="3">
    <citation type="submission" date="2017-09" db="EMBL/GenBank/DDBJ databases">
        <authorList>
            <person name="Goris T."/>
        </authorList>
    </citation>
    <scope>NUCLEOTIDE SEQUENCE</scope>
    <source>
        <strain evidence="1">JPD-1</strain>
    </source>
</reference>
<evidence type="ECO:0000313" key="3">
    <source>
        <dbReference type="Proteomes" id="UP000217349"/>
    </source>
</evidence>
<reference evidence="2" key="5">
    <citation type="submission" date="2020-08" db="EMBL/GenBank/DDBJ databases">
        <authorList>
            <person name="Yang Y."/>
            <person name="Huo L."/>
            <person name="Yan J."/>
        </authorList>
    </citation>
    <scope>NUCLEOTIDE SEQUENCE</scope>
    <source>
        <strain evidence="2">ACSDCE</strain>
    </source>
</reference>
<accession>A0A290HRS4</accession>
<reference evidence="2 4" key="1">
    <citation type="journal article" date="2017" name="Environ. Sci. Technol.">
        <title>Organohalide Respiration with Chlorinated Ethenes under Low pH Conditions.</title>
        <authorList>
            <person name="Yang Y."/>
            <person name="Capiro N.L."/>
            <person name="Marcet T.F."/>
            <person name="Yan J."/>
            <person name="Pennell K.D."/>
            <person name="Loffler F.E."/>
        </authorList>
    </citation>
    <scope>NUCLEOTIDE SEQUENCE [LARGE SCALE GENOMIC DNA]</scope>
    <source>
        <strain evidence="2 4">ACSDCE</strain>
    </source>
</reference>
<name>A0A290HRS4_9BACT</name>
<accession>A0A6G9VT45</accession>
<dbReference type="RefSeq" id="WP_096045731.1">
    <property type="nucleotide sequence ID" value="NZ_CP023275.1"/>
</dbReference>
<gene>
    <name evidence="2" type="ORF">FA584_09170</name>
    <name evidence="1" type="ORF">SJPD1_0388</name>
</gene>
<dbReference type="OrthoDB" id="5349574at2"/>
<sequence length="76" mass="8886">MRNDKVLTVMSDEFRASYDFYEEYDDMVIHKISRQIFKLNFVHGMAQLVPVSNDAAITKIESSMQSFVDMLKKQGF</sequence>
<proteinExistence type="predicted"/>
<evidence type="ECO:0000313" key="4">
    <source>
        <dbReference type="Proteomes" id="UP000502831"/>
    </source>
</evidence>
<organism evidence="1 3">
    <name type="scientific">Sulfurospirillum diekertiae</name>
    <dbReference type="NCBI Taxonomy" id="1854492"/>
    <lineage>
        <taxon>Bacteria</taxon>
        <taxon>Pseudomonadati</taxon>
        <taxon>Campylobacterota</taxon>
        <taxon>Epsilonproteobacteria</taxon>
        <taxon>Campylobacterales</taxon>
        <taxon>Sulfurospirillaceae</taxon>
        <taxon>Sulfurospirillum</taxon>
    </lineage>
</organism>
<evidence type="ECO:0000313" key="1">
    <source>
        <dbReference type="EMBL" id="ATB68516.1"/>
    </source>
</evidence>
<dbReference type="AlphaFoldDB" id="A0A290HRS4"/>
<evidence type="ECO:0000313" key="2">
    <source>
        <dbReference type="EMBL" id="QIR76366.1"/>
    </source>
</evidence>
<dbReference type="Proteomes" id="UP000502831">
    <property type="component" value="Chromosome"/>
</dbReference>
<protein>
    <submittedName>
        <fullName evidence="1">Uncharacterized protein</fullName>
    </submittedName>
</protein>
<reference evidence="1" key="4">
    <citation type="journal article" date="2020" name="MicrobiologyOpen">
        <title>Tetrachloroethene respiration in Sulfurospirillum species is regulated by a two-component system as unraveled by comparative genomics, transcriptomics, and regulator binding studies.</title>
        <authorList>
            <person name="Esken J."/>
            <person name="Goris T."/>
            <person name="Gadkari J."/>
            <person name="Bischler T."/>
            <person name="Forstner K.U."/>
            <person name="Sharma C.M."/>
            <person name="Diekert G."/>
            <person name="Schubert T."/>
        </authorList>
    </citation>
    <scope>NUCLEOTIDE SEQUENCE</scope>
    <source>
        <strain evidence="1">JPD-1</strain>
    </source>
</reference>